<protein>
    <submittedName>
        <fullName evidence="2">Uncharacterized protein</fullName>
    </submittedName>
</protein>
<reference evidence="2 3" key="1">
    <citation type="submission" date="2021-06" db="EMBL/GenBank/DDBJ databases">
        <title>Caerostris extrusa draft genome.</title>
        <authorList>
            <person name="Kono N."/>
            <person name="Arakawa K."/>
        </authorList>
    </citation>
    <scope>NUCLEOTIDE SEQUENCE [LARGE SCALE GENOMIC DNA]</scope>
</reference>
<feature type="region of interest" description="Disordered" evidence="1">
    <location>
        <begin position="1"/>
        <end position="33"/>
    </location>
</feature>
<keyword evidence="3" id="KW-1185">Reference proteome</keyword>
<dbReference type="AlphaFoldDB" id="A0AAV4YEU3"/>
<evidence type="ECO:0000313" key="3">
    <source>
        <dbReference type="Proteomes" id="UP001054945"/>
    </source>
</evidence>
<name>A0AAV4YEU3_CAEEX</name>
<organism evidence="2 3">
    <name type="scientific">Caerostris extrusa</name>
    <name type="common">Bark spider</name>
    <name type="synonym">Caerostris bankana</name>
    <dbReference type="NCBI Taxonomy" id="172846"/>
    <lineage>
        <taxon>Eukaryota</taxon>
        <taxon>Metazoa</taxon>
        <taxon>Ecdysozoa</taxon>
        <taxon>Arthropoda</taxon>
        <taxon>Chelicerata</taxon>
        <taxon>Arachnida</taxon>
        <taxon>Araneae</taxon>
        <taxon>Araneomorphae</taxon>
        <taxon>Entelegynae</taxon>
        <taxon>Araneoidea</taxon>
        <taxon>Araneidae</taxon>
        <taxon>Caerostris</taxon>
    </lineage>
</organism>
<gene>
    <name evidence="2" type="ORF">CEXT_319901</name>
</gene>
<evidence type="ECO:0000313" key="2">
    <source>
        <dbReference type="EMBL" id="GIZ04895.1"/>
    </source>
</evidence>
<proteinExistence type="predicted"/>
<comment type="caution">
    <text evidence="2">The sequence shown here is derived from an EMBL/GenBank/DDBJ whole genome shotgun (WGS) entry which is preliminary data.</text>
</comment>
<dbReference type="Proteomes" id="UP001054945">
    <property type="component" value="Unassembled WGS sequence"/>
</dbReference>
<accession>A0AAV4YEU3</accession>
<evidence type="ECO:0000256" key="1">
    <source>
        <dbReference type="SAM" id="MobiDB-lite"/>
    </source>
</evidence>
<sequence>MTLRPKDRQTPPLFKKGAEWDQINPHPSSNPLDRGIVVAERKKKGINVTSGSCKSTQLGLLSGNLIMDPEGSRTSSSGRISPESTFIRVLDEGTKARIVQL</sequence>
<dbReference type="EMBL" id="BPLR01019164">
    <property type="protein sequence ID" value="GIZ04895.1"/>
    <property type="molecule type" value="Genomic_DNA"/>
</dbReference>